<evidence type="ECO:0000313" key="4">
    <source>
        <dbReference type="EMBL" id="COV36307.1"/>
    </source>
</evidence>
<protein>
    <submittedName>
        <fullName evidence="5">Uncharacterized protein</fullName>
    </submittedName>
</protein>
<organism evidence="5 9">
    <name type="scientific">Mycobacterium tuberculosis</name>
    <dbReference type="NCBI Taxonomy" id="1773"/>
    <lineage>
        <taxon>Bacteria</taxon>
        <taxon>Bacillati</taxon>
        <taxon>Actinomycetota</taxon>
        <taxon>Actinomycetes</taxon>
        <taxon>Mycobacteriales</taxon>
        <taxon>Mycobacteriaceae</taxon>
        <taxon>Mycobacterium</taxon>
        <taxon>Mycobacterium tuberculosis complex</taxon>
    </lineage>
</organism>
<evidence type="ECO:0000313" key="15">
    <source>
        <dbReference type="Proteomes" id="UP000048600"/>
    </source>
</evidence>
<evidence type="ECO:0000313" key="3">
    <source>
        <dbReference type="EMBL" id="CKR96049.1"/>
    </source>
</evidence>
<dbReference type="AlphaFoldDB" id="A0A0U0SW92"/>
<evidence type="ECO:0000313" key="7">
    <source>
        <dbReference type="EMBL" id="COX02983.1"/>
    </source>
</evidence>
<dbReference type="EMBL" id="CSAD01000192">
    <property type="protein sequence ID" value="COV36307.1"/>
    <property type="molecule type" value="Genomic_DNA"/>
</dbReference>
<evidence type="ECO:0000313" key="13">
    <source>
        <dbReference type="Proteomes" id="UP000046947"/>
    </source>
</evidence>
<evidence type="ECO:0000313" key="6">
    <source>
        <dbReference type="EMBL" id="COW22845.1"/>
    </source>
</evidence>
<proteinExistence type="predicted"/>
<dbReference type="EMBL" id="CSAJ01000810">
    <property type="protein sequence ID" value="COX24073.1"/>
    <property type="molecule type" value="Genomic_DNA"/>
</dbReference>
<sequence>MRLAEPLWRHVVEGAHRVAELGQLFVGGGAGDPEIDKIGEVIRANQNVLRFDVAMRCPGSVRGVERRADLAHDRDRSRWGQRPLASQHRGQIHAVDQAHVHVELPVDLTEVVNRHDVRFLQAPRGAGLALHTRAEDRIAGERLRHQL</sequence>
<dbReference type="EMBL" id="CFOE01000667">
    <property type="protein sequence ID" value="CFE44525.1"/>
    <property type="molecule type" value="Genomic_DNA"/>
</dbReference>
<reference evidence="9 10" key="3">
    <citation type="submission" date="2015-03" db="EMBL/GenBank/DDBJ databases">
        <authorList>
            <consortium name="Pathogen Informatics"/>
        </authorList>
    </citation>
    <scope>NUCLEOTIDE SEQUENCE [LARGE SCALE GENOMIC DNA]</scope>
    <source>
        <strain evidence="3 16">Bir 185</strain>
        <strain evidence="4 12">G09801536</strain>
        <strain evidence="1 14">G09901357</strain>
        <strain evidence="2 13">H09601792</strain>
        <strain evidence="9">K00500041</strain>
        <strain evidence="8 11">M09401471</strain>
        <strain evidence="10">N09902308</strain>
        <strain evidence="6 15">P00601463</strain>
    </source>
</reference>
<dbReference type="AntiFam" id="ANF00226">
    <property type="entry name" value="Shadow ORF (opposite pknB)"/>
</dbReference>
<evidence type="ECO:0000313" key="9">
    <source>
        <dbReference type="Proteomes" id="UP000038802"/>
    </source>
</evidence>
<dbReference type="EMBL" id="CFOH01000150">
    <property type="protein sequence ID" value="CFE48827.1"/>
    <property type="molecule type" value="Genomic_DNA"/>
</dbReference>
<evidence type="ECO:0000313" key="12">
    <source>
        <dbReference type="Proteomes" id="UP000045842"/>
    </source>
</evidence>
<dbReference type="EMBL" id="CHKL01000185">
    <property type="protein sequence ID" value="COW22845.1"/>
    <property type="molecule type" value="Genomic_DNA"/>
</dbReference>
<name>A0A0U0SW92_MYCTX</name>
<accession>A0A0U0SW92</accession>
<reference evidence="7" key="1">
    <citation type="submission" date="2015-03" db="EMBL/GenBank/DDBJ databases">
        <authorList>
            <consortium name="Pathogen Informatics"/>
            <person name="Murphy D."/>
        </authorList>
    </citation>
    <scope>NUCLEOTIDE SEQUENCE</scope>
    <source>
        <strain evidence="7">N09902308</strain>
    </source>
</reference>
<dbReference type="Proteomes" id="UP000038802">
    <property type="component" value="Unassembled WGS sequence"/>
</dbReference>
<dbReference type="EMBL" id="CNFT01000582">
    <property type="protein sequence ID" value="CKR96049.1"/>
    <property type="molecule type" value="Genomic_DNA"/>
</dbReference>
<dbReference type="Proteomes" id="UP000048289">
    <property type="component" value="Unassembled WGS sequence"/>
</dbReference>
<evidence type="ECO:0000313" key="8">
    <source>
        <dbReference type="EMBL" id="COX24073.1"/>
    </source>
</evidence>
<evidence type="ECO:0000313" key="10">
    <source>
        <dbReference type="Proteomes" id="UP000039021"/>
    </source>
</evidence>
<dbReference type="Proteomes" id="UP000045842">
    <property type="component" value="Unassembled WGS sequence"/>
</dbReference>
<dbReference type="Proteomes" id="UP000048600">
    <property type="component" value="Unassembled WGS sequence"/>
</dbReference>
<dbReference type="EMBL" id="CSAE01000392">
    <property type="protein sequence ID" value="COW22484.1"/>
    <property type="molecule type" value="Genomic_DNA"/>
</dbReference>
<dbReference type="Proteomes" id="UP000050164">
    <property type="component" value="Unassembled WGS sequence"/>
</dbReference>
<dbReference type="EMBL" id="CSBK01000158">
    <property type="protein sequence ID" value="COX02983.1"/>
    <property type="molecule type" value="Genomic_DNA"/>
</dbReference>
<evidence type="ECO:0000313" key="16">
    <source>
        <dbReference type="Proteomes" id="UP000050164"/>
    </source>
</evidence>
<gene>
    <name evidence="4" type="ORF">ERS007679_01690</name>
    <name evidence="1" type="ORF">ERS007681_03649</name>
    <name evidence="2" type="ORF">ERS007688_01238</name>
    <name evidence="5" type="ORF">ERS007703_03110</name>
    <name evidence="8" type="ORF">ERS007720_04146</name>
    <name evidence="7" type="ORF">ERS007739_00540</name>
    <name evidence="6" type="ORF">ERS007741_01883</name>
    <name evidence="3" type="ORF">ERS027659_02443</name>
</gene>
<dbReference type="Proteomes" id="UP000039021">
    <property type="component" value="Unassembled WGS sequence"/>
</dbReference>
<evidence type="ECO:0000313" key="2">
    <source>
        <dbReference type="EMBL" id="CFE48827.1"/>
    </source>
</evidence>
<dbReference type="Proteomes" id="UP000044938">
    <property type="component" value="Unassembled WGS sequence"/>
</dbReference>
<evidence type="ECO:0000313" key="14">
    <source>
        <dbReference type="Proteomes" id="UP000048289"/>
    </source>
</evidence>
<reference evidence="5" key="2">
    <citation type="submission" date="2015-03" db="EMBL/GenBank/DDBJ databases">
        <authorList>
            <person name="Murphy D."/>
        </authorList>
    </citation>
    <scope>NUCLEOTIDE SEQUENCE [LARGE SCALE GENOMIC DNA]</scope>
    <source>
        <strain evidence="5">K00500041</strain>
    </source>
</reference>
<evidence type="ECO:0000313" key="5">
    <source>
        <dbReference type="EMBL" id="COW22484.1"/>
    </source>
</evidence>
<dbReference type="Proteomes" id="UP000046947">
    <property type="component" value="Unassembled WGS sequence"/>
</dbReference>
<evidence type="ECO:0000313" key="1">
    <source>
        <dbReference type="EMBL" id="CFE44525.1"/>
    </source>
</evidence>
<evidence type="ECO:0000313" key="11">
    <source>
        <dbReference type="Proteomes" id="UP000044938"/>
    </source>
</evidence>